<accession>G2E6W1</accession>
<dbReference type="STRING" id="765913.ThidrDRAFT_4024"/>
<feature type="transmembrane region" description="Helical" evidence="9">
    <location>
        <begin position="149"/>
        <end position="170"/>
    </location>
</feature>
<dbReference type="EMBL" id="AFWT01000044">
    <property type="protein sequence ID" value="EGV28189.1"/>
    <property type="molecule type" value="Genomic_DNA"/>
</dbReference>
<evidence type="ECO:0000256" key="2">
    <source>
        <dbReference type="ARBA" id="ARBA00005346"/>
    </source>
</evidence>
<dbReference type="InterPro" id="IPR002477">
    <property type="entry name" value="Peptidoglycan-bd-like"/>
</dbReference>
<evidence type="ECO:0000256" key="6">
    <source>
        <dbReference type="ARBA" id="ARBA00023136"/>
    </source>
</evidence>
<keyword evidence="12" id="KW-0560">Oxidoreductase</keyword>
<comment type="similarity">
    <text evidence="2">Belongs to the CPA3 antiporters (TC 2.A.63) subunit D family.</text>
</comment>
<feature type="transmembrane region" description="Helical" evidence="9">
    <location>
        <begin position="217"/>
        <end position="238"/>
    </location>
</feature>
<feature type="region of interest" description="Disordered" evidence="8">
    <location>
        <begin position="575"/>
        <end position="624"/>
    </location>
</feature>
<feature type="transmembrane region" description="Helical" evidence="9">
    <location>
        <begin position="305"/>
        <end position="329"/>
    </location>
</feature>
<gene>
    <name evidence="12" type="ORF">ThidrDRAFT_4024</name>
</gene>
<feature type="transmembrane region" description="Helical" evidence="9">
    <location>
        <begin position="93"/>
        <end position="112"/>
    </location>
</feature>
<keyword evidence="13" id="KW-1185">Reference proteome</keyword>
<feature type="transmembrane region" description="Helical" evidence="9">
    <location>
        <begin position="68"/>
        <end position="86"/>
    </location>
</feature>
<protein>
    <submittedName>
        <fullName evidence="12">NADH dehydrogenase (Quinone)</fullName>
        <ecNumber evidence="12">1.6.99.5</ecNumber>
    </submittedName>
</protein>
<evidence type="ECO:0000259" key="10">
    <source>
        <dbReference type="Pfam" id="PF00361"/>
    </source>
</evidence>
<feature type="transmembrane region" description="Helical" evidence="9">
    <location>
        <begin position="190"/>
        <end position="210"/>
    </location>
</feature>
<evidence type="ECO:0000313" key="13">
    <source>
        <dbReference type="Proteomes" id="UP000004200"/>
    </source>
</evidence>
<feature type="transmembrane region" description="Helical" evidence="9">
    <location>
        <begin position="341"/>
        <end position="359"/>
    </location>
</feature>
<comment type="caution">
    <text evidence="12">The sequence shown here is derived from an EMBL/GenBank/DDBJ whole genome shotgun (WGS) entry which is preliminary data.</text>
</comment>
<feature type="transmembrane region" description="Helical" evidence="9">
    <location>
        <begin position="244"/>
        <end position="267"/>
    </location>
</feature>
<keyword evidence="6 9" id="KW-0472">Membrane</keyword>
<dbReference type="GO" id="GO:0005886">
    <property type="term" value="C:plasma membrane"/>
    <property type="evidence" value="ECO:0007669"/>
    <property type="project" value="UniProtKB-SubCell"/>
</dbReference>
<feature type="transmembrane region" description="Helical" evidence="9">
    <location>
        <begin position="534"/>
        <end position="554"/>
    </location>
</feature>
<keyword evidence="3" id="KW-1003">Cell membrane</keyword>
<reference evidence="12 13" key="1">
    <citation type="submission" date="2011-06" db="EMBL/GenBank/DDBJ databases">
        <title>The draft genome of Thiorhodococcus drewsii AZ1.</title>
        <authorList>
            <consortium name="US DOE Joint Genome Institute (JGI-PGF)"/>
            <person name="Lucas S."/>
            <person name="Han J."/>
            <person name="Lapidus A."/>
            <person name="Cheng J.-F."/>
            <person name="Goodwin L."/>
            <person name="Pitluck S."/>
            <person name="Peters L."/>
            <person name="Land M.L."/>
            <person name="Hauser L."/>
            <person name="Vogl K."/>
            <person name="Liu Z."/>
            <person name="Imhoff J."/>
            <person name="Thiel V."/>
            <person name="Frigaard N.-U."/>
            <person name="Bryant D.A."/>
            <person name="Woyke T.J."/>
        </authorList>
    </citation>
    <scope>NUCLEOTIDE SEQUENCE [LARGE SCALE GENOMIC DNA]</scope>
    <source>
        <strain evidence="12 13">AZ1</strain>
    </source>
</reference>
<dbReference type="GO" id="GO:0042773">
    <property type="term" value="P:ATP synthesis coupled electron transport"/>
    <property type="evidence" value="ECO:0007669"/>
    <property type="project" value="InterPro"/>
</dbReference>
<evidence type="ECO:0000256" key="3">
    <source>
        <dbReference type="ARBA" id="ARBA00022475"/>
    </source>
</evidence>
<feature type="transmembrane region" description="Helical" evidence="9">
    <location>
        <begin position="118"/>
        <end position="137"/>
    </location>
</feature>
<sequence>MSGGLLILVWVWPLLLAALAVRPSFWWLPAIGALPGLAAALLVPLGSRLELPWLFLGTTLGLDATGRIYLIFTAILWLVSGIYAAFSVRGQPHAGRFSVFFLLAMAGNLWLIVGQDLLSFYAGFAIMGLSAYGLVIHDGKTAALRAGKVYLVMALLGEVTLFAALVLVASHAGTTVPEPEQLVGLDDLTIALLILGLGVKAGMVPLHLWLPLAHPAAPVPASAVLSGTMIKVAILGWLRFLPVGVVALADWGAWLTGAGLLTMFYALPIGLMQSDPKAILAYSSISKMGLLILLLGLILTEPALAPVGIAAITLYAAHHALAKGGLFLGVGLRKYAALQPLVLAGLVVLALALAGAPLTSGAVTKYGIKPLLAGADWGWLSIAVAVSTVATTLLMARFLWVTAHIRPHPETGYTWPGAAWAVLITLVLLFPFLLGEPAAWTTNAATVGAGIGIAVAVMTVARRHPGLARPLVGRIPPGDLLGLIQQILLALVWYGLAILGFVGALYARIEARLTQAFDRVFAQPTSDAEQGLRAWPVAGALWLAVGGLLFVAVLGGAPEILPPEPAPRGEIAATSPVEADLPSEPGVVGVPGDEPLPSSLPDVDAETDRASALEPSPRSETSEVDAAIAAETEEASTLDAQTPASARDAPPVDAVAVCDPEIPFVFASPKGPAERIGLQRCVRDPDSGALRLLDAPPLTNRLVYLLQEQLEALGFDPGPIDGLIGPRTRDAVRAFQEAQGIPQTGRISFDLLERLQRETLQDP</sequence>
<comment type="subcellular location">
    <subcellularLocation>
        <location evidence="1">Cell membrane</location>
        <topology evidence="1">Multi-pass membrane protein</topology>
    </subcellularLocation>
    <subcellularLocation>
        <location evidence="7">Membrane</location>
        <topology evidence="7">Multi-pass membrane protein</topology>
    </subcellularLocation>
</comment>
<dbReference type="Proteomes" id="UP000004200">
    <property type="component" value="Unassembled WGS sequence"/>
</dbReference>
<evidence type="ECO:0000256" key="9">
    <source>
        <dbReference type="SAM" id="Phobius"/>
    </source>
</evidence>
<feature type="transmembrane region" description="Helical" evidence="9">
    <location>
        <begin position="412"/>
        <end position="434"/>
    </location>
</feature>
<dbReference type="SUPFAM" id="SSF47090">
    <property type="entry name" value="PGBD-like"/>
    <property type="match status" value="1"/>
</dbReference>
<dbReference type="InterPro" id="IPR050586">
    <property type="entry name" value="CPA3_Na-H_Antiporter_D"/>
</dbReference>
<dbReference type="PATRIC" id="fig|765913.3.peg.4099"/>
<dbReference type="RefSeq" id="WP_007042737.1">
    <property type="nucleotide sequence ID" value="NZ_AFWT01000044.1"/>
</dbReference>
<proteinExistence type="inferred from homology"/>
<dbReference type="PRINTS" id="PR01437">
    <property type="entry name" value="NUOXDRDTASE4"/>
</dbReference>
<evidence type="ECO:0000256" key="4">
    <source>
        <dbReference type="ARBA" id="ARBA00022692"/>
    </source>
</evidence>
<evidence type="ECO:0000313" key="12">
    <source>
        <dbReference type="EMBL" id="EGV28189.1"/>
    </source>
</evidence>
<dbReference type="eggNOG" id="COG0651">
    <property type="taxonomic scope" value="Bacteria"/>
</dbReference>
<dbReference type="Gene3D" id="1.10.101.10">
    <property type="entry name" value="PGBD-like superfamily/PGBD"/>
    <property type="match status" value="1"/>
</dbReference>
<feature type="domain" description="NADH:quinone oxidoreductase/Mrp antiporter transmembrane" evidence="10">
    <location>
        <begin position="115"/>
        <end position="389"/>
    </location>
</feature>
<keyword evidence="5 9" id="KW-1133">Transmembrane helix</keyword>
<feature type="domain" description="Peptidoglycan binding-like" evidence="11">
    <location>
        <begin position="702"/>
        <end position="755"/>
    </location>
</feature>
<dbReference type="AlphaFoldDB" id="G2E6W1"/>
<name>G2E6W1_9GAMM</name>
<organism evidence="12 13">
    <name type="scientific">Thiorhodococcus drewsii AZ1</name>
    <dbReference type="NCBI Taxonomy" id="765913"/>
    <lineage>
        <taxon>Bacteria</taxon>
        <taxon>Pseudomonadati</taxon>
        <taxon>Pseudomonadota</taxon>
        <taxon>Gammaproteobacteria</taxon>
        <taxon>Chromatiales</taxon>
        <taxon>Chromatiaceae</taxon>
        <taxon>Thiorhodococcus</taxon>
    </lineage>
</organism>
<evidence type="ECO:0000259" key="11">
    <source>
        <dbReference type="Pfam" id="PF01471"/>
    </source>
</evidence>
<dbReference type="Pfam" id="PF01471">
    <property type="entry name" value="PG_binding_1"/>
    <property type="match status" value="1"/>
</dbReference>
<dbReference type="PANTHER" id="PTHR42703">
    <property type="entry name" value="NADH DEHYDROGENASE"/>
    <property type="match status" value="1"/>
</dbReference>
<feature type="transmembrane region" description="Helical" evidence="9">
    <location>
        <begin position="480"/>
        <end position="507"/>
    </location>
</feature>
<dbReference type="InterPro" id="IPR003918">
    <property type="entry name" value="NADH_UbQ_OxRdtase"/>
</dbReference>
<dbReference type="InterPro" id="IPR036365">
    <property type="entry name" value="PGBD-like_sf"/>
</dbReference>
<dbReference type="InterPro" id="IPR036366">
    <property type="entry name" value="PGBDSf"/>
</dbReference>
<evidence type="ECO:0000256" key="7">
    <source>
        <dbReference type="RuleBase" id="RU000320"/>
    </source>
</evidence>
<feature type="transmembrane region" description="Helical" evidence="9">
    <location>
        <begin position="279"/>
        <end position="299"/>
    </location>
</feature>
<dbReference type="GO" id="GO:0016491">
    <property type="term" value="F:oxidoreductase activity"/>
    <property type="evidence" value="ECO:0007669"/>
    <property type="project" value="UniProtKB-KW"/>
</dbReference>
<dbReference type="PANTHER" id="PTHR42703:SF1">
    <property type="entry name" value="NA(+)_H(+) ANTIPORTER SUBUNIT D1"/>
    <property type="match status" value="1"/>
</dbReference>
<dbReference type="GO" id="GO:0008137">
    <property type="term" value="F:NADH dehydrogenase (ubiquinone) activity"/>
    <property type="evidence" value="ECO:0007669"/>
    <property type="project" value="InterPro"/>
</dbReference>
<evidence type="ECO:0000256" key="5">
    <source>
        <dbReference type="ARBA" id="ARBA00022989"/>
    </source>
</evidence>
<dbReference type="Pfam" id="PF00361">
    <property type="entry name" value="Proton_antipo_M"/>
    <property type="match status" value="1"/>
</dbReference>
<dbReference type="EC" id="1.6.99.5" evidence="12"/>
<evidence type="ECO:0000256" key="1">
    <source>
        <dbReference type="ARBA" id="ARBA00004651"/>
    </source>
</evidence>
<feature type="transmembrane region" description="Helical" evidence="9">
    <location>
        <begin position="379"/>
        <end position="400"/>
    </location>
</feature>
<evidence type="ECO:0000256" key="8">
    <source>
        <dbReference type="SAM" id="MobiDB-lite"/>
    </source>
</evidence>
<dbReference type="InterPro" id="IPR001750">
    <property type="entry name" value="ND/Mrp_TM"/>
</dbReference>
<keyword evidence="4 7" id="KW-0812">Transmembrane</keyword>